<gene>
    <name evidence="1" type="ORF">L1987_85901</name>
</gene>
<keyword evidence="2" id="KW-1185">Reference proteome</keyword>
<evidence type="ECO:0000313" key="1">
    <source>
        <dbReference type="EMBL" id="KAI3676296.1"/>
    </source>
</evidence>
<accession>A0ACB8XYV3</accession>
<evidence type="ECO:0000313" key="2">
    <source>
        <dbReference type="Proteomes" id="UP001056120"/>
    </source>
</evidence>
<reference evidence="2" key="1">
    <citation type="journal article" date="2022" name="Mol. Ecol. Resour.">
        <title>The genomes of chicory, endive, great burdock and yacon provide insights into Asteraceae palaeo-polyploidization history and plant inulin production.</title>
        <authorList>
            <person name="Fan W."/>
            <person name="Wang S."/>
            <person name="Wang H."/>
            <person name="Wang A."/>
            <person name="Jiang F."/>
            <person name="Liu H."/>
            <person name="Zhao H."/>
            <person name="Xu D."/>
            <person name="Zhang Y."/>
        </authorList>
    </citation>
    <scope>NUCLEOTIDE SEQUENCE [LARGE SCALE GENOMIC DNA]</scope>
    <source>
        <strain evidence="2">cv. Yunnan</strain>
    </source>
</reference>
<proteinExistence type="predicted"/>
<reference evidence="1 2" key="2">
    <citation type="journal article" date="2022" name="Mol. Ecol. Resour.">
        <title>The genomes of chicory, endive, great burdock and yacon provide insights into Asteraceae paleo-polyploidization history and plant inulin production.</title>
        <authorList>
            <person name="Fan W."/>
            <person name="Wang S."/>
            <person name="Wang H."/>
            <person name="Wang A."/>
            <person name="Jiang F."/>
            <person name="Liu H."/>
            <person name="Zhao H."/>
            <person name="Xu D."/>
            <person name="Zhang Y."/>
        </authorList>
    </citation>
    <scope>NUCLEOTIDE SEQUENCE [LARGE SCALE GENOMIC DNA]</scope>
    <source>
        <strain evidence="2">cv. Yunnan</strain>
        <tissue evidence="1">Leaves</tissue>
    </source>
</reference>
<name>A0ACB8XYV3_9ASTR</name>
<organism evidence="1 2">
    <name type="scientific">Smallanthus sonchifolius</name>
    <dbReference type="NCBI Taxonomy" id="185202"/>
    <lineage>
        <taxon>Eukaryota</taxon>
        <taxon>Viridiplantae</taxon>
        <taxon>Streptophyta</taxon>
        <taxon>Embryophyta</taxon>
        <taxon>Tracheophyta</taxon>
        <taxon>Spermatophyta</taxon>
        <taxon>Magnoliopsida</taxon>
        <taxon>eudicotyledons</taxon>
        <taxon>Gunneridae</taxon>
        <taxon>Pentapetalae</taxon>
        <taxon>asterids</taxon>
        <taxon>campanulids</taxon>
        <taxon>Asterales</taxon>
        <taxon>Asteraceae</taxon>
        <taxon>Asteroideae</taxon>
        <taxon>Heliantheae alliance</taxon>
        <taxon>Millerieae</taxon>
        <taxon>Smallanthus</taxon>
    </lineage>
</organism>
<protein>
    <submittedName>
        <fullName evidence="1">Uncharacterized protein</fullName>
    </submittedName>
</protein>
<sequence>MEGDIGKSVDEKERLSKEKGIAGVHVEKSREAEVVHAEAASRDTLNAAMDALSDVKPEVLDRIYDLASEEGFGGLKALLEVTDTSGSGRGDGED</sequence>
<dbReference type="EMBL" id="CM042046">
    <property type="protein sequence ID" value="KAI3676296.1"/>
    <property type="molecule type" value="Genomic_DNA"/>
</dbReference>
<dbReference type="Proteomes" id="UP001056120">
    <property type="component" value="Linkage Group LG29"/>
</dbReference>
<comment type="caution">
    <text evidence="1">The sequence shown here is derived from an EMBL/GenBank/DDBJ whole genome shotgun (WGS) entry which is preliminary data.</text>
</comment>